<dbReference type="AlphaFoldDB" id="A0A8S1L1Y6"/>
<accession>A0A8S1L1Y6</accession>
<dbReference type="Proteomes" id="UP000692954">
    <property type="component" value="Unassembled WGS sequence"/>
</dbReference>
<sequence length="34" mass="4109">MRLAKGQMRKFLVKGLQGKYIVVKYNLRMSLYFQ</sequence>
<evidence type="ECO:0000313" key="2">
    <source>
        <dbReference type="Proteomes" id="UP000692954"/>
    </source>
</evidence>
<name>A0A8S1L1Y6_9CILI</name>
<protein>
    <submittedName>
        <fullName evidence="1">Uncharacterized protein</fullName>
    </submittedName>
</protein>
<gene>
    <name evidence="1" type="ORF">PSON_ATCC_30995.1.T0130186</name>
</gene>
<comment type="caution">
    <text evidence="1">The sequence shown here is derived from an EMBL/GenBank/DDBJ whole genome shotgun (WGS) entry which is preliminary data.</text>
</comment>
<proteinExistence type="predicted"/>
<keyword evidence="2" id="KW-1185">Reference proteome</keyword>
<dbReference type="EMBL" id="CAJJDN010000013">
    <property type="protein sequence ID" value="CAD8059362.1"/>
    <property type="molecule type" value="Genomic_DNA"/>
</dbReference>
<organism evidence="1 2">
    <name type="scientific">Paramecium sonneborni</name>
    <dbReference type="NCBI Taxonomy" id="65129"/>
    <lineage>
        <taxon>Eukaryota</taxon>
        <taxon>Sar</taxon>
        <taxon>Alveolata</taxon>
        <taxon>Ciliophora</taxon>
        <taxon>Intramacronucleata</taxon>
        <taxon>Oligohymenophorea</taxon>
        <taxon>Peniculida</taxon>
        <taxon>Parameciidae</taxon>
        <taxon>Paramecium</taxon>
    </lineage>
</organism>
<evidence type="ECO:0000313" key="1">
    <source>
        <dbReference type="EMBL" id="CAD8059362.1"/>
    </source>
</evidence>
<reference evidence="1" key="1">
    <citation type="submission" date="2021-01" db="EMBL/GenBank/DDBJ databases">
        <authorList>
            <consortium name="Genoscope - CEA"/>
            <person name="William W."/>
        </authorList>
    </citation>
    <scope>NUCLEOTIDE SEQUENCE</scope>
</reference>